<evidence type="ECO:0000256" key="4">
    <source>
        <dbReference type="ARBA" id="ARBA00022475"/>
    </source>
</evidence>
<evidence type="ECO:0000256" key="9">
    <source>
        <dbReference type="SAM" id="Phobius"/>
    </source>
</evidence>
<feature type="transmembrane region" description="Helical" evidence="9">
    <location>
        <begin position="405"/>
        <end position="427"/>
    </location>
</feature>
<evidence type="ECO:0000256" key="8">
    <source>
        <dbReference type="RuleBase" id="RU000320"/>
    </source>
</evidence>
<evidence type="ECO:0000313" key="12">
    <source>
        <dbReference type="Proteomes" id="UP000204391"/>
    </source>
</evidence>
<dbReference type="GO" id="GO:0042773">
    <property type="term" value="P:ATP synthesis coupled electron transport"/>
    <property type="evidence" value="ECO:0007669"/>
    <property type="project" value="InterPro"/>
</dbReference>
<feature type="transmembrane region" description="Helical" evidence="9">
    <location>
        <begin position="239"/>
        <end position="268"/>
    </location>
</feature>
<feature type="transmembrane region" description="Helical" evidence="9">
    <location>
        <begin position="363"/>
        <end position="385"/>
    </location>
</feature>
<keyword evidence="7 9" id="KW-0472">Membrane</keyword>
<gene>
    <name evidence="11" type="ORF">CFK40_09090</name>
</gene>
<dbReference type="KEGG" id="vne:CFK40_09090"/>
<sequence length="493" mass="54072">MSNLAVLPIIIPLLAGVILAFFPKKVNLVRTLTKVFSITSLSVVAYITWQVVTNGPIILETGNWPAPYGIILVADPLAIILVLTTNIILTACAFYAPHSMTLKQEQHYFYSFMFFLITGVSGAFLTGDLFNLFVFFEVLLMASYALIVLGGGKIQLRESIKYVLINLFSSILFVTTVAFLYGVVGTVNMAHIAERVQESDQQGILTAIGALLFFVFATKAALFPLYYWMPKSYVVPNPVVSALFGALLTKVGIYSILRVFSLIFVYKLDLTHEAFIWIAGLSMVFGILGALSTNNVKLIIAYNIIPAIGFIIMGIGVFNQDAMSGSVYYLLHDMIIKCALFLLVGAIAYVAGTTDLRKMGGLIHYYPVLGWLLFVAAFILAGIPPFSGFIGKLLLLKGALADDEIAIVIIALLSSLLILYSIMKIFIKGFWGEKNPAYEVDRKSTKGLIGPVIFLLSFSVILGIGAEFIYPTVEDISTYLLNPEVYIDAVLKE</sequence>
<dbReference type="InterPro" id="IPR001750">
    <property type="entry name" value="ND/Mrp_TM"/>
</dbReference>
<feature type="transmembrane region" description="Helical" evidence="9">
    <location>
        <begin position="108"/>
        <end position="126"/>
    </location>
</feature>
<accession>A0A221MBW4</accession>
<keyword evidence="6 9" id="KW-1133">Transmembrane helix</keyword>
<keyword evidence="3" id="KW-0813">Transport</keyword>
<feature type="transmembrane region" description="Helical" evidence="9">
    <location>
        <begin position="298"/>
        <end position="318"/>
    </location>
</feature>
<evidence type="ECO:0000256" key="5">
    <source>
        <dbReference type="ARBA" id="ARBA00022692"/>
    </source>
</evidence>
<feature type="transmembrane region" description="Helical" evidence="9">
    <location>
        <begin position="35"/>
        <end position="52"/>
    </location>
</feature>
<dbReference type="EMBL" id="CP022437">
    <property type="protein sequence ID" value="ASN05158.1"/>
    <property type="molecule type" value="Genomic_DNA"/>
</dbReference>
<dbReference type="OrthoDB" id="9811718at2"/>
<evidence type="ECO:0000313" key="11">
    <source>
        <dbReference type="EMBL" id="ASN05158.1"/>
    </source>
</evidence>
<dbReference type="NCBIfam" id="NF005818">
    <property type="entry name" value="PRK07691.1"/>
    <property type="match status" value="1"/>
</dbReference>
<keyword evidence="3" id="KW-0050">Antiport</keyword>
<reference evidence="11 12" key="1">
    <citation type="journal article" date="2003" name="Int. J. Syst. Evol. Microbiol.">
        <title>Virgibacillus carmonensis sp. nov., Virgibacillus necropolis sp. nov. and Virgibacillus picturae sp. nov., three novel species isolated from deteriorated mural paintings, transfer of the species of the genus salibacillus to Virgibacillus, as Virgibacillus marismortui comb. nov. and Virgibacillus salexigens comb. nov., and emended description of the genus Virgibacillus.</title>
        <authorList>
            <person name="Heyrman J."/>
            <person name="Logan N.A."/>
            <person name="Busse H.J."/>
            <person name="Balcaen A."/>
            <person name="Lebbe L."/>
            <person name="Rodriguez-Diaz M."/>
            <person name="Swings J."/>
            <person name="De Vos P."/>
        </authorList>
    </citation>
    <scope>NUCLEOTIDE SEQUENCE [LARGE SCALE GENOMIC DNA]</scope>
    <source>
        <strain evidence="11 12">LMG 19488</strain>
    </source>
</reference>
<feature type="transmembrane region" description="Helical" evidence="9">
    <location>
        <begin position="274"/>
        <end position="291"/>
    </location>
</feature>
<feature type="domain" description="NADH:quinone oxidoreductase/Mrp antiporter transmembrane" evidence="10">
    <location>
        <begin position="127"/>
        <end position="417"/>
    </location>
</feature>
<dbReference type="Proteomes" id="UP000204391">
    <property type="component" value="Chromosome"/>
</dbReference>
<keyword evidence="12" id="KW-1185">Reference proteome</keyword>
<dbReference type="InterPro" id="IPR050586">
    <property type="entry name" value="CPA3_Na-H_Antiporter_D"/>
</dbReference>
<evidence type="ECO:0000259" key="10">
    <source>
        <dbReference type="Pfam" id="PF00361"/>
    </source>
</evidence>
<dbReference type="PRINTS" id="PR01437">
    <property type="entry name" value="NUOXDRDTASE4"/>
</dbReference>
<dbReference type="AlphaFoldDB" id="A0A221MBW4"/>
<feature type="transmembrane region" description="Helical" evidence="9">
    <location>
        <begin position="330"/>
        <end position="351"/>
    </location>
</feature>
<evidence type="ECO:0000256" key="2">
    <source>
        <dbReference type="ARBA" id="ARBA00005346"/>
    </source>
</evidence>
<proteinExistence type="inferred from homology"/>
<feature type="transmembrane region" description="Helical" evidence="9">
    <location>
        <begin position="6"/>
        <end position="23"/>
    </location>
</feature>
<evidence type="ECO:0000256" key="7">
    <source>
        <dbReference type="ARBA" id="ARBA00023136"/>
    </source>
</evidence>
<dbReference type="PANTHER" id="PTHR42703:SF1">
    <property type="entry name" value="NA(+)_H(+) ANTIPORTER SUBUNIT D1"/>
    <property type="match status" value="1"/>
</dbReference>
<feature type="transmembrane region" description="Helical" evidence="9">
    <location>
        <begin position="204"/>
        <end position="227"/>
    </location>
</feature>
<dbReference type="RefSeq" id="WP_089532008.1">
    <property type="nucleotide sequence ID" value="NZ_CP022437.1"/>
</dbReference>
<dbReference type="GO" id="GO:0015297">
    <property type="term" value="F:antiporter activity"/>
    <property type="evidence" value="ECO:0007669"/>
    <property type="project" value="UniProtKB-KW"/>
</dbReference>
<organism evidence="11 12">
    <name type="scientific">Virgibacillus necropolis</name>
    <dbReference type="NCBI Taxonomy" id="163877"/>
    <lineage>
        <taxon>Bacteria</taxon>
        <taxon>Bacillati</taxon>
        <taxon>Bacillota</taxon>
        <taxon>Bacilli</taxon>
        <taxon>Bacillales</taxon>
        <taxon>Bacillaceae</taxon>
        <taxon>Virgibacillus</taxon>
    </lineage>
</organism>
<dbReference type="PANTHER" id="PTHR42703">
    <property type="entry name" value="NADH DEHYDROGENASE"/>
    <property type="match status" value="1"/>
</dbReference>
<keyword evidence="5 8" id="KW-0812">Transmembrane</keyword>
<evidence type="ECO:0000256" key="3">
    <source>
        <dbReference type="ARBA" id="ARBA00022449"/>
    </source>
</evidence>
<dbReference type="GO" id="GO:0005886">
    <property type="term" value="C:plasma membrane"/>
    <property type="evidence" value="ECO:0007669"/>
    <property type="project" value="UniProtKB-SubCell"/>
</dbReference>
<feature type="transmembrane region" description="Helical" evidence="9">
    <location>
        <begin position="163"/>
        <end position="184"/>
    </location>
</feature>
<dbReference type="InterPro" id="IPR003918">
    <property type="entry name" value="NADH_UbQ_OxRdtase"/>
</dbReference>
<dbReference type="Pfam" id="PF00361">
    <property type="entry name" value="Proton_antipo_M"/>
    <property type="match status" value="1"/>
</dbReference>
<feature type="transmembrane region" description="Helical" evidence="9">
    <location>
        <begin position="132"/>
        <end position="151"/>
    </location>
</feature>
<name>A0A221MBW4_9BACI</name>
<feature type="transmembrane region" description="Helical" evidence="9">
    <location>
        <begin position="448"/>
        <end position="470"/>
    </location>
</feature>
<comment type="subcellular location">
    <subcellularLocation>
        <location evidence="1">Cell membrane</location>
        <topology evidence="1">Multi-pass membrane protein</topology>
    </subcellularLocation>
    <subcellularLocation>
        <location evidence="8">Membrane</location>
        <topology evidence="8">Multi-pass membrane protein</topology>
    </subcellularLocation>
</comment>
<comment type="similarity">
    <text evidence="2">Belongs to the CPA3 antiporters (TC 2.A.63) subunit D family.</text>
</comment>
<evidence type="ECO:0000256" key="6">
    <source>
        <dbReference type="ARBA" id="ARBA00022989"/>
    </source>
</evidence>
<dbReference type="GO" id="GO:0008137">
    <property type="term" value="F:NADH dehydrogenase (ubiquinone) activity"/>
    <property type="evidence" value="ECO:0007669"/>
    <property type="project" value="InterPro"/>
</dbReference>
<protein>
    <submittedName>
        <fullName evidence="11">Na+/H+ antiporter subunit D</fullName>
    </submittedName>
</protein>
<feature type="transmembrane region" description="Helical" evidence="9">
    <location>
        <begin position="72"/>
        <end position="96"/>
    </location>
</feature>
<keyword evidence="4" id="KW-1003">Cell membrane</keyword>
<evidence type="ECO:0000256" key="1">
    <source>
        <dbReference type="ARBA" id="ARBA00004651"/>
    </source>
</evidence>